<feature type="region of interest" description="Disordered" evidence="1">
    <location>
        <begin position="1"/>
        <end position="61"/>
    </location>
</feature>
<reference evidence="2" key="1">
    <citation type="submission" date="2024-02" db="EMBL/GenBank/DDBJ databases">
        <authorList>
            <consortium name="ELIXIR-Norway"/>
            <consortium name="Elixir Norway"/>
        </authorList>
    </citation>
    <scope>NUCLEOTIDE SEQUENCE</scope>
</reference>
<protein>
    <submittedName>
        <fullName evidence="2">Uncharacterized protein</fullName>
    </submittedName>
</protein>
<accession>A0ABP0WI18</accession>
<feature type="compositionally biased region" description="Polar residues" evidence="1">
    <location>
        <begin position="98"/>
        <end position="109"/>
    </location>
</feature>
<feature type="compositionally biased region" description="Basic and acidic residues" evidence="1">
    <location>
        <begin position="15"/>
        <end position="24"/>
    </location>
</feature>
<feature type="region of interest" description="Disordered" evidence="1">
    <location>
        <begin position="92"/>
        <end position="121"/>
    </location>
</feature>
<evidence type="ECO:0000256" key="1">
    <source>
        <dbReference type="SAM" id="MobiDB-lite"/>
    </source>
</evidence>
<evidence type="ECO:0000313" key="3">
    <source>
        <dbReference type="Proteomes" id="UP001497444"/>
    </source>
</evidence>
<gene>
    <name evidence="2" type="ORF">CSSPJE1EN1_LOCUS12003</name>
</gene>
<evidence type="ECO:0000313" key="2">
    <source>
        <dbReference type="EMBL" id="CAK9266525.1"/>
    </source>
</evidence>
<keyword evidence="3" id="KW-1185">Reference proteome</keyword>
<sequence>MVETANSPGLSQDRLSSEDKRRSEGAFTPKAKLNFGIQELASPQAPNPTSNANPFAVLGEGNPGAEAVKKIHEDLKEGWTFQGRKKHTLKIASPRQVLPQSPAHSSSLEVTPGGRRKRAHSDVHYSSFASLGIPVPPGQEHARTRIWPVLTRAKNDQKKTLVYSRNNTPPSLPLNIRITGSSEAEWTQDSALADLAQRIETELEEKVLRYNLNLKDRLTLEWSWQEDLNRGGMECTILAQISTGTSAISVQNKRHLHWKTPESMPSMNNDVEFAGPAHNLLLKSGPESTDRQAHKNMSANLQASPQAVRKKRYIKLDLTQLEPPRANSVPRTPEDRNAQGAGPEDTNHDPHTVMGSIGPPAAQNRLAYV</sequence>
<dbReference type="EMBL" id="OZ020113">
    <property type="protein sequence ID" value="CAK9266525.1"/>
    <property type="molecule type" value="Genomic_DNA"/>
</dbReference>
<proteinExistence type="predicted"/>
<feature type="compositionally biased region" description="Polar residues" evidence="1">
    <location>
        <begin position="1"/>
        <end position="14"/>
    </location>
</feature>
<dbReference type="Proteomes" id="UP001497444">
    <property type="component" value="Chromosome 18"/>
</dbReference>
<feature type="region of interest" description="Disordered" evidence="1">
    <location>
        <begin position="316"/>
        <end position="369"/>
    </location>
</feature>
<organism evidence="2 3">
    <name type="scientific">Sphagnum jensenii</name>
    <dbReference type="NCBI Taxonomy" id="128206"/>
    <lineage>
        <taxon>Eukaryota</taxon>
        <taxon>Viridiplantae</taxon>
        <taxon>Streptophyta</taxon>
        <taxon>Embryophyta</taxon>
        <taxon>Bryophyta</taxon>
        <taxon>Sphagnophytina</taxon>
        <taxon>Sphagnopsida</taxon>
        <taxon>Sphagnales</taxon>
        <taxon>Sphagnaceae</taxon>
        <taxon>Sphagnum</taxon>
    </lineage>
</organism>
<name>A0ABP0WI18_9BRYO</name>